<name>A0AAF1KL36_9PROT</name>
<evidence type="ECO:0000256" key="4">
    <source>
        <dbReference type="ARBA" id="ARBA00016244"/>
    </source>
</evidence>
<gene>
    <name evidence="10" type="ORF">GXW79_20030</name>
</gene>
<dbReference type="GO" id="GO:0005198">
    <property type="term" value="F:structural molecule activity"/>
    <property type="evidence" value="ECO:0007669"/>
    <property type="project" value="InterPro"/>
</dbReference>
<evidence type="ECO:0000259" key="8">
    <source>
        <dbReference type="Pfam" id="PF06429"/>
    </source>
</evidence>
<protein>
    <recommendedName>
        <fullName evidence="4">Flagellar hook-associated protein 1</fullName>
    </recommendedName>
</protein>
<dbReference type="InterPro" id="IPR010930">
    <property type="entry name" value="Flg_bb/hook_C_dom"/>
</dbReference>
<evidence type="ECO:0000313" key="11">
    <source>
        <dbReference type="Proteomes" id="UP001196068"/>
    </source>
</evidence>
<dbReference type="EMBL" id="JAAEDH010000032">
    <property type="protein sequence ID" value="MBR0657375.1"/>
    <property type="molecule type" value="Genomic_DNA"/>
</dbReference>
<comment type="similarity">
    <text evidence="3">Belongs to the flagella basal body rod proteins family.</text>
</comment>
<dbReference type="Proteomes" id="UP001196068">
    <property type="component" value="Unassembled WGS sequence"/>
</dbReference>
<organism evidence="10 11">
    <name type="scientific">Plastoroseomonas arctica</name>
    <dbReference type="NCBI Taxonomy" id="1509237"/>
    <lineage>
        <taxon>Bacteria</taxon>
        <taxon>Pseudomonadati</taxon>
        <taxon>Pseudomonadota</taxon>
        <taxon>Alphaproteobacteria</taxon>
        <taxon>Acetobacterales</taxon>
        <taxon>Acetobacteraceae</taxon>
        <taxon>Plastoroseomonas</taxon>
    </lineage>
</organism>
<evidence type="ECO:0000259" key="9">
    <source>
        <dbReference type="Pfam" id="PF22638"/>
    </source>
</evidence>
<dbReference type="AlphaFoldDB" id="A0AAF1KL36"/>
<dbReference type="GO" id="GO:0009424">
    <property type="term" value="C:bacterial-type flagellum hook"/>
    <property type="evidence" value="ECO:0007669"/>
    <property type="project" value="InterPro"/>
</dbReference>
<dbReference type="PANTHER" id="PTHR30033:SF2">
    <property type="entry name" value="FLAGELLAR HOOK PROTEIN"/>
    <property type="match status" value="1"/>
</dbReference>
<evidence type="ECO:0000256" key="6">
    <source>
        <dbReference type="ARBA" id="ARBA00023143"/>
    </source>
</evidence>
<dbReference type="Pfam" id="PF22638">
    <property type="entry name" value="FlgK_D1"/>
    <property type="match status" value="1"/>
</dbReference>
<evidence type="ECO:0000256" key="1">
    <source>
        <dbReference type="ARBA" id="ARBA00004117"/>
    </source>
</evidence>
<comment type="caution">
    <text evidence="10">The sequence shown here is derived from an EMBL/GenBank/DDBJ whole genome shotgun (WGS) entry which is preliminary data.</text>
</comment>
<accession>A0AAF1KL36</accession>
<dbReference type="InterPro" id="IPR053927">
    <property type="entry name" value="FlgK_helical"/>
</dbReference>
<evidence type="ECO:0000256" key="5">
    <source>
        <dbReference type="ARBA" id="ARBA00022525"/>
    </source>
</evidence>
<sequence length="509" mass="51686">MSLGAALAISQSGLAYTQRALAVAADNVANASTAGYTRKTLASLSSAVAGQGIGVRIGLAARDVDAALVAQINKAGGTLAAATAREDILRAVEDAHGQTGQADSLGDRVAALRTSFIALRADPATPSWQGDVMVAADAVVDRIRAAYGAVTAARQRSQDGVAKAVADINRDIARIGTVTDQIRQGRIIGISTANLEDQRDAILASLSENLPVRALATEDGGISLVTEGGQWLSIPAQGAAFATSPALLGDGSYYGLGGTIPAVTLYGNDITARVKGGRLGAFIALRDTTLPRYAAELDVAAATLAARFDAQGLTLFTGGDGTVPDPTQPYAGSPVQGFAAAFRVNPAIAEAPRLLRDGSQAIAGSPLGAADFTPNPADGPAGFTTLIDRILGNTFGSEAQVGVAWAPIATTGLGPDGTLASPFLAPGSIADYAAQVSASQTGERGAASVAVDDAKLLADGLASRFAERSGVDVDRELSLMVTLQNAYAANARVMSTVQAMWDALMQAVR</sequence>
<feature type="domain" description="Flagellar hook-associated protein FlgK helical" evidence="9">
    <location>
        <begin position="101"/>
        <end position="311"/>
    </location>
</feature>
<dbReference type="GO" id="GO:0044780">
    <property type="term" value="P:bacterial-type flagellum assembly"/>
    <property type="evidence" value="ECO:0007669"/>
    <property type="project" value="InterPro"/>
</dbReference>
<feature type="domain" description="Flagellar basal-body/hook protein C-terminal" evidence="8">
    <location>
        <begin position="464"/>
        <end position="506"/>
    </location>
</feature>
<evidence type="ECO:0000259" key="7">
    <source>
        <dbReference type="Pfam" id="PF00460"/>
    </source>
</evidence>
<evidence type="ECO:0000256" key="3">
    <source>
        <dbReference type="ARBA" id="ARBA00009677"/>
    </source>
</evidence>
<dbReference type="InterPro" id="IPR019776">
    <property type="entry name" value="Flagellar_basal_body_rod_CS"/>
</dbReference>
<dbReference type="GO" id="GO:0005576">
    <property type="term" value="C:extracellular region"/>
    <property type="evidence" value="ECO:0007669"/>
    <property type="project" value="UniProtKB-SubCell"/>
</dbReference>
<reference evidence="10" key="1">
    <citation type="submission" date="2020-01" db="EMBL/GenBank/DDBJ databases">
        <authorList>
            <person name="Rat A."/>
        </authorList>
    </citation>
    <scope>NUCLEOTIDE SEQUENCE</scope>
    <source>
        <strain evidence="10">LMG 28251</strain>
    </source>
</reference>
<dbReference type="Pfam" id="PF06429">
    <property type="entry name" value="Flg_bbr_C"/>
    <property type="match status" value="1"/>
</dbReference>
<evidence type="ECO:0000256" key="2">
    <source>
        <dbReference type="ARBA" id="ARBA00004613"/>
    </source>
</evidence>
<keyword evidence="6" id="KW-0975">Bacterial flagellum</keyword>
<keyword evidence="5" id="KW-0964">Secreted</keyword>
<evidence type="ECO:0000313" key="10">
    <source>
        <dbReference type="EMBL" id="MBR0657375.1"/>
    </source>
</evidence>
<comment type="subcellular location">
    <subcellularLocation>
        <location evidence="1">Bacterial flagellum basal body</location>
    </subcellularLocation>
    <subcellularLocation>
        <location evidence="2">Secreted</location>
    </subcellularLocation>
</comment>
<dbReference type="RefSeq" id="WP_211876237.1">
    <property type="nucleotide sequence ID" value="NZ_JAAEDH010000032.1"/>
</dbReference>
<dbReference type="InterPro" id="IPR001444">
    <property type="entry name" value="Flag_bb_rod_N"/>
</dbReference>
<keyword evidence="11" id="KW-1185">Reference proteome</keyword>
<dbReference type="SUPFAM" id="SSF64518">
    <property type="entry name" value="Phase 1 flagellin"/>
    <property type="match status" value="1"/>
</dbReference>
<dbReference type="GO" id="GO:0009425">
    <property type="term" value="C:bacterial-type flagellum basal body"/>
    <property type="evidence" value="ECO:0007669"/>
    <property type="project" value="UniProtKB-SubCell"/>
</dbReference>
<reference evidence="10" key="2">
    <citation type="journal article" date="2021" name="Syst. Appl. Microbiol.">
        <title>Roseomonas hellenica sp. nov., isolated from roots of wild-growing Alkanna tinctoria.</title>
        <authorList>
            <person name="Rat A."/>
            <person name="Naranjo H.D."/>
            <person name="Lebbe L."/>
            <person name="Cnockaert M."/>
            <person name="Krigas N."/>
            <person name="Grigoriadou K."/>
            <person name="Maloupa E."/>
            <person name="Willems A."/>
        </authorList>
    </citation>
    <scope>NUCLEOTIDE SEQUENCE</scope>
    <source>
        <strain evidence="10">LMG 28251</strain>
    </source>
</reference>
<dbReference type="PANTHER" id="PTHR30033">
    <property type="entry name" value="FLAGELLAR HOOK-ASSOCIATED PROTEIN 1"/>
    <property type="match status" value="1"/>
</dbReference>
<dbReference type="InterPro" id="IPR002371">
    <property type="entry name" value="FlgK"/>
</dbReference>
<feature type="domain" description="Flagellar basal body rod protein N-terminal" evidence="7">
    <location>
        <begin position="9"/>
        <end position="37"/>
    </location>
</feature>
<dbReference type="Pfam" id="PF00460">
    <property type="entry name" value="Flg_bb_rod"/>
    <property type="match status" value="1"/>
</dbReference>
<proteinExistence type="inferred from homology"/>
<dbReference type="PROSITE" id="PS00588">
    <property type="entry name" value="FLAGELLA_BB_ROD"/>
    <property type="match status" value="1"/>
</dbReference>